<dbReference type="Pfam" id="PF12697">
    <property type="entry name" value="Abhydrolase_6"/>
    <property type="match status" value="1"/>
</dbReference>
<dbReference type="PRINTS" id="PR00412">
    <property type="entry name" value="EPOXHYDRLASE"/>
</dbReference>
<protein>
    <submittedName>
        <fullName evidence="3">Alpha/beta hydrolase</fullName>
    </submittedName>
</protein>
<dbReference type="SUPFAM" id="SSF53474">
    <property type="entry name" value="alpha/beta-Hydrolases"/>
    <property type="match status" value="1"/>
</dbReference>
<dbReference type="InterPro" id="IPR029058">
    <property type="entry name" value="AB_hydrolase_fold"/>
</dbReference>
<dbReference type="InterPro" id="IPR000639">
    <property type="entry name" value="Epox_hydrolase-like"/>
</dbReference>
<organism evidence="3">
    <name type="scientific">Mycolicibacterium mucogenicum DSM 44124</name>
    <dbReference type="NCBI Taxonomy" id="1226753"/>
    <lineage>
        <taxon>Bacteria</taxon>
        <taxon>Bacillati</taxon>
        <taxon>Actinomycetota</taxon>
        <taxon>Actinomycetes</taxon>
        <taxon>Mycobacteriales</taxon>
        <taxon>Mycobacteriaceae</taxon>
        <taxon>Mycolicibacterium</taxon>
    </lineage>
</organism>
<dbReference type="GO" id="GO:0016787">
    <property type="term" value="F:hydrolase activity"/>
    <property type="evidence" value="ECO:0007669"/>
    <property type="project" value="UniProtKB-KW"/>
</dbReference>
<dbReference type="PANTHER" id="PTHR43433">
    <property type="entry name" value="HYDROLASE, ALPHA/BETA FOLD FAMILY PROTEIN"/>
    <property type="match status" value="1"/>
</dbReference>
<reference evidence="3" key="1">
    <citation type="submission" date="2018-01" db="EMBL/GenBank/DDBJ databases">
        <title>Comparative genomics of Mycobacterium mucogenicum and Mycobacterium neoaurum clade members emphasizing tRNA and non-coding RNA.</title>
        <authorList>
            <person name="Behra P.R.K."/>
            <person name="Pettersson B.M.F."/>
            <person name="Das S."/>
            <person name="Dasgupta S."/>
            <person name="Kirsebom L.A."/>
        </authorList>
    </citation>
    <scope>NUCLEOTIDE SEQUENCE</scope>
    <source>
        <strain evidence="3">DSM 44124</strain>
    </source>
</reference>
<feature type="domain" description="AB hydrolase-1" evidence="2">
    <location>
        <begin position="34"/>
        <end position="271"/>
    </location>
</feature>
<keyword evidence="1" id="KW-0575">Peroxidase</keyword>
<dbReference type="PANTHER" id="PTHR43433:SF5">
    <property type="entry name" value="AB HYDROLASE-1 DOMAIN-CONTAINING PROTEIN"/>
    <property type="match status" value="1"/>
</dbReference>
<dbReference type="EMBL" id="POTL01000001">
    <property type="protein sequence ID" value="TLH56558.1"/>
    <property type="molecule type" value="Genomic_DNA"/>
</dbReference>
<dbReference type="InterPro" id="IPR050471">
    <property type="entry name" value="AB_hydrolase"/>
</dbReference>
<dbReference type="Gene3D" id="3.40.50.1820">
    <property type="entry name" value="alpha/beta hydrolase"/>
    <property type="match status" value="1"/>
</dbReference>
<comment type="caution">
    <text evidence="3">The sequence shown here is derived from an EMBL/GenBank/DDBJ whole genome shotgun (WGS) entry which is preliminary data.</text>
</comment>
<keyword evidence="3" id="KW-0378">Hydrolase</keyword>
<accession>A0A8H2JIJ2</accession>
<proteinExistence type="predicted"/>
<sequence length="287" mass="30977">MFRADRGKSCTNPGSSNLGRVNLAYDERGNGEPVLFIAGRGGAGRTWHLHQVPAFQRAGFRCITFDNRGIGATENAIGFSTDQAVADTASLINKVVGGPVRVVGVSMGSFIAQELMVARPELVSSAVLMATRGREDRARKFFREAERALLAAGIELPPEVDAKNRLLENFSPKTLNDDRAVQDWIEMFTMWPTKPTPGLRAQLAVAPETNRLPAYQQIAVPVQVIGFADDVVLPPHLSKEVADAIPLGRYLEIPDAGHLGFIERPDAVNAAMLEFFAANPTSAGLTG</sequence>
<evidence type="ECO:0000259" key="2">
    <source>
        <dbReference type="Pfam" id="PF12697"/>
    </source>
</evidence>
<dbReference type="GO" id="GO:0004601">
    <property type="term" value="F:peroxidase activity"/>
    <property type="evidence" value="ECO:0007669"/>
    <property type="project" value="UniProtKB-KW"/>
</dbReference>
<gene>
    <name evidence="3" type="ORF">C1S78_23590</name>
</gene>
<name>A0A8H2JIJ2_MYCMU</name>
<dbReference type="AlphaFoldDB" id="A0A8H2JIJ2"/>
<evidence type="ECO:0000313" key="3">
    <source>
        <dbReference type="EMBL" id="TLH56558.1"/>
    </source>
</evidence>
<evidence type="ECO:0000256" key="1">
    <source>
        <dbReference type="ARBA" id="ARBA00022559"/>
    </source>
</evidence>
<keyword evidence="1" id="KW-0560">Oxidoreductase</keyword>
<dbReference type="InterPro" id="IPR000073">
    <property type="entry name" value="AB_hydrolase_1"/>
</dbReference>